<feature type="transmembrane region" description="Helical" evidence="1">
    <location>
        <begin position="21"/>
        <end position="39"/>
    </location>
</feature>
<dbReference type="AlphaFoldDB" id="A0A1M5P0L2"/>
<keyword evidence="1" id="KW-0812">Transmembrane</keyword>
<feature type="transmembrane region" description="Helical" evidence="1">
    <location>
        <begin position="59"/>
        <end position="89"/>
    </location>
</feature>
<gene>
    <name evidence="2" type="ORF">SAMN05444169_4947</name>
</gene>
<dbReference type="PIRSF" id="PIRSF028065">
    <property type="entry name" value="UCP028065"/>
    <property type="match status" value="1"/>
</dbReference>
<keyword evidence="1" id="KW-1133">Transmembrane helix</keyword>
<feature type="transmembrane region" description="Helical" evidence="1">
    <location>
        <begin position="131"/>
        <end position="153"/>
    </location>
</feature>
<dbReference type="GO" id="GO:0005886">
    <property type="term" value="C:plasma membrane"/>
    <property type="evidence" value="ECO:0007669"/>
    <property type="project" value="TreeGrafter"/>
</dbReference>
<dbReference type="RefSeq" id="WP_079573715.1">
    <property type="nucleotide sequence ID" value="NZ_LT670818.1"/>
</dbReference>
<evidence type="ECO:0000313" key="2">
    <source>
        <dbReference type="EMBL" id="SHG95247.1"/>
    </source>
</evidence>
<dbReference type="Pfam" id="PF04224">
    <property type="entry name" value="DUF417"/>
    <property type="match status" value="1"/>
</dbReference>
<dbReference type="PANTHER" id="PTHR40106:SF1">
    <property type="entry name" value="INNER MEMBRANE PROTEIN RCLC"/>
    <property type="match status" value="1"/>
</dbReference>
<dbReference type="EMBL" id="LT670818">
    <property type="protein sequence ID" value="SHG95247.1"/>
    <property type="molecule type" value="Genomic_DNA"/>
</dbReference>
<accession>A0A1M5P0L2</accession>
<dbReference type="GO" id="GO:1901530">
    <property type="term" value="P:response to hypochlorite"/>
    <property type="evidence" value="ECO:0007669"/>
    <property type="project" value="TreeGrafter"/>
</dbReference>
<evidence type="ECO:0000256" key="1">
    <source>
        <dbReference type="SAM" id="Phobius"/>
    </source>
</evidence>
<organism evidence="2 3">
    <name type="scientific">Bradyrhizobium erythrophlei</name>
    <dbReference type="NCBI Taxonomy" id="1437360"/>
    <lineage>
        <taxon>Bacteria</taxon>
        <taxon>Pseudomonadati</taxon>
        <taxon>Pseudomonadota</taxon>
        <taxon>Alphaproteobacteria</taxon>
        <taxon>Hyphomicrobiales</taxon>
        <taxon>Nitrobacteraceae</taxon>
        <taxon>Bradyrhizobium</taxon>
    </lineage>
</organism>
<evidence type="ECO:0000313" key="3">
    <source>
        <dbReference type="Proteomes" id="UP000190675"/>
    </source>
</evidence>
<dbReference type="InterPro" id="IPR016865">
    <property type="entry name" value="RclC"/>
</dbReference>
<name>A0A1M5P0L2_9BRAD</name>
<dbReference type="OrthoDB" id="1118972at2"/>
<dbReference type="InterPro" id="IPR007339">
    <property type="entry name" value="RclC-like"/>
</dbReference>
<feature type="transmembrane region" description="Helical" evidence="1">
    <location>
        <begin position="96"/>
        <end position="119"/>
    </location>
</feature>
<protein>
    <submittedName>
        <fullName evidence="2">Uncharacterized membrane protein YkgB</fullName>
    </submittedName>
</protein>
<reference evidence="2 3" key="1">
    <citation type="submission" date="2016-11" db="EMBL/GenBank/DDBJ databases">
        <authorList>
            <person name="Jaros S."/>
            <person name="Januszkiewicz K."/>
            <person name="Wedrychowicz H."/>
        </authorList>
    </citation>
    <scope>NUCLEOTIDE SEQUENCE [LARGE SCALE GENOMIC DNA]</scope>
    <source>
        <strain evidence="2 3">GAS242</strain>
    </source>
</reference>
<dbReference type="PANTHER" id="PTHR40106">
    <property type="entry name" value="INNER MEMBRANE PROTEIN RCLC"/>
    <property type="match status" value="1"/>
</dbReference>
<sequence>MKQLNQLILYVSKTAPFRSGLDRHLIRAAMVFTFFAFSIQKWSQYTAEMLVPLIGHSPVVFWLLPAFGVRGAGFFLGTTETIFGSLIFLGYWSPRLGILGALGSIATFIGTTSIIPFLPDGWANEAGGFPIMTLPLGFLMKDVLFLAASFYLLKQDLTRAAELTRS</sequence>
<proteinExistence type="predicted"/>
<dbReference type="Proteomes" id="UP000190675">
    <property type="component" value="Chromosome I"/>
</dbReference>
<keyword evidence="1" id="KW-0472">Membrane</keyword>